<comment type="caution">
    <text evidence="3">The sequence shown here is derived from an EMBL/GenBank/DDBJ whole genome shotgun (WGS) entry which is preliminary data.</text>
</comment>
<proteinExistence type="inferred from homology"/>
<keyword evidence="3" id="KW-0378">Hydrolase</keyword>
<gene>
    <name evidence="3" type="ORF">Pla108_18710</name>
</gene>
<evidence type="ECO:0000256" key="1">
    <source>
        <dbReference type="ARBA" id="ARBA00038310"/>
    </source>
</evidence>
<comment type="similarity">
    <text evidence="1">Belongs to the metallo-dependent hydrolases superfamily.</text>
</comment>
<reference evidence="3 4" key="1">
    <citation type="submission" date="2019-02" db="EMBL/GenBank/DDBJ databases">
        <title>Deep-cultivation of Planctomycetes and their phenomic and genomic characterization uncovers novel biology.</title>
        <authorList>
            <person name="Wiegand S."/>
            <person name="Jogler M."/>
            <person name="Boedeker C."/>
            <person name="Pinto D."/>
            <person name="Vollmers J."/>
            <person name="Rivas-Marin E."/>
            <person name="Kohn T."/>
            <person name="Peeters S.H."/>
            <person name="Heuer A."/>
            <person name="Rast P."/>
            <person name="Oberbeckmann S."/>
            <person name="Bunk B."/>
            <person name="Jeske O."/>
            <person name="Meyerdierks A."/>
            <person name="Storesund J.E."/>
            <person name="Kallscheuer N."/>
            <person name="Luecker S."/>
            <person name="Lage O.M."/>
            <person name="Pohl T."/>
            <person name="Merkel B.J."/>
            <person name="Hornburger P."/>
            <person name="Mueller R.-W."/>
            <person name="Bruemmer F."/>
            <person name="Labrenz M."/>
            <person name="Spormann A.M."/>
            <person name="Op Den Camp H."/>
            <person name="Overmann J."/>
            <person name="Amann R."/>
            <person name="Jetten M.S.M."/>
            <person name="Mascher T."/>
            <person name="Medema M.H."/>
            <person name="Devos D.P."/>
            <person name="Kaster A.-K."/>
            <person name="Ovreas L."/>
            <person name="Rohde M."/>
            <person name="Galperin M.Y."/>
            <person name="Jogler C."/>
        </authorList>
    </citation>
    <scope>NUCLEOTIDE SEQUENCE [LARGE SCALE GENOMIC DNA]</scope>
    <source>
        <strain evidence="3 4">Pla108</strain>
    </source>
</reference>
<organism evidence="3 4">
    <name type="scientific">Botrimarina colliarenosi</name>
    <dbReference type="NCBI Taxonomy" id="2528001"/>
    <lineage>
        <taxon>Bacteria</taxon>
        <taxon>Pseudomonadati</taxon>
        <taxon>Planctomycetota</taxon>
        <taxon>Planctomycetia</taxon>
        <taxon>Pirellulales</taxon>
        <taxon>Lacipirellulaceae</taxon>
        <taxon>Botrimarina</taxon>
    </lineage>
</organism>
<dbReference type="InterPro" id="IPR006680">
    <property type="entry name" value="Amidohydro-rel"/>
</dbReference>
<feature type="domain" description="Amidohydrolase-related" evidence="2">
    <location>
        <begin position="4"/>
        <end position="274"/>
    </location>
</feature>
<keyword evidence="4" id="KW-1185">Reference proteome</keyword>
<dbReference type="SUPFAM" id="SSF51556">
    <property type="entry name" value="Metallo-dependent hydrolases"/>
    <property type="match status" value="1"/>
</dbReference>
<evidence type="ECO:0000313" key="3">
    <source>
        <dbReference type="EMBL" id="TWT97719.1"/>
    </source>
</evidence>
<accession>A0A5C6ADM7</accession>
<protein>
    <submittedName>
        <fullName evidence="3">Amidohydrolase</fullName>
    </submittedName>
</protein>
<dbReference type="Pfam" id="PF04909">
    <property type="entry name" value="Amidohydro_2"/>
    <property type="match status" value="1"/>
</dbReference>
<name>A0A5C6ADM7_9BACT</name>
<dbReference type="EMBL" id="SJPR01000002">
    <property type="protein sequence ID" value="TWT97719.1"/>
    <property type="molecule type" value="Genomic_DNA"/>
</dbReference>
<dbReference type="Proteomes" id="UP000317421">
    <property type="component" value="Unassembled WGS sequence"/>
</dbReference>
<dbReference type="InterPro" id="IPR032466">
    <property type="entry name" value="Metal_Hydrolase"/>
</dbReference>
<dbReference type="RefSeq" id="WP_146444630.1">
    <property type="nucleotide sequence ID" value="NZ_SJPR01000002.1"/>
</dbReference>
<dbReference type="Gene3D" id="3.20.20.140">
    <property type="entry name" value="Metal-dependent hydrolases"/>
    <property type="match status" value="1"/>
</dbReference>
<dbReference type="PANTHER" id="PTHR43569">
    <property type="entry name" value="AMIDOHYDROLASE"/>
    <property type="match status" value="1"/>
</dbReference>
<sequence>MILDAHHHVWRYRPEDYGWIGPGMESLARDFEVKDLAAIAGPLGVSGSVVVQARQSIEETEWLIELAGQSDFVRGVVGWAPLANPSVGELLDKWSDDSKLCGVRHVVQDEPDEGFLARDDFNRGVAEVVRRGLTYDVLIFAQQLPAAIQFVDSHPEGRLVLDHLGKPPVKAGQIEPWRYQLEELAERPNVACKLSGLVTEADWKAWTPDSIRPYLDAALEAFGPDRLMFGSDWPVCLLATSYERWVEVIQDWAGRLSPNEQASFFHSAATRSYQLPGASA</sequence>
<dbReference type="OrthoDB" id="5450317at2"/>
<evidence type="ECO:0000313" key="4">
    <source>
        <dbReference type="Proteomes" id="UP000317421"/>
    </source>
</evidence>
<dbReference type="PANTHER" id="PTHR43569:SF2">
    <property type="entry name" value="AMIDOHYDROLASE-RELATED DOMAIN-CONTAINING PROTEIN"/>
    <property type="match status" value="1"/>
</dbReference>
<dbReference type="AlphaFoldDB" id="A0A5C6ADM7"/>
<dbReference type="GO" id="GO:0016787">
    <property type="term" value="F:hydrolase activity"/>
    <property type="evidence" value="ECO:0007669"/>
    <property type="project" value="UniProtKB-KW"/>
</dbReference>
<dbReference type="InterPro" id="IPR052350">
    <property type="entry name" value="Metallo-dep_Lactonases"/>
</dbReference>
<evidence type="ECO:0000259" key="2">
    <source>
        <dbReference type="Pfam" id="PF04909"/>
    </source>
</evidence>